<organism evidence="2">
    <name type="scientific">hydrothermal vent metagenome</name>
    <dbReference type="NCBI Taxonomy" id="652676"/>
    <lineage>
        <taxon>unclassified sequences</taxon>
        <taxon>metagenomes</taxon>
        <taxon>ecological metagenomes</taxon>
    </lineage>
</organism>
<feature type="domain" description="GIY-YIG" evidence="1">
    <location>
        <begin position="7"/>
        <end position="84"/>
    </location>
</feature>
<dbReference type="InterPro" id="IPR035901">
    <property type="entry name" value="GIY-YIG_endonuc_sf"/>
</dbReference>
<dbReference type="PROSITE" id="PS50164">
    <property type="entry name" value="GIY_YIG"/>
    <property type="match status" value="1"/>
</dbReference>
<dbReference type="Gene3D" id="3.40.1440.10">
    <property type="entry name" value="GIY-YIG endonuclease"/>
    <property type="match status" value="1"/>
</dbReference>
<dbReference type="PANTHER" id="PTHR34477">
    <property type="entry name" value="UPF0213 PROTEIN YHBQ"/>
    <property type="match status" value="1"/>
</dbReference>
<dbReference type="PANTHER" id="PTHR34477:SF1">
    <property type="entry name" value="UPF0213 PROTEIN YHBQ"/>
    <property type="match status" value="1"/>
</dbReference>
<protein>
    <recommendedName>
        <fullName evidence="1">GIY-YIG domain-containing protein</fullName>
    </recommendedName>
</protein>
<gene>
    <name evidence="2" type="ORF">MNBD_GAMMA16-993</name>
</gene>
<dbReference type="Pfam" id="PF01541">
    <property type="entry name" value="GIY-YIG"/>
    <property type="match status" value="1"/>
</dbReference>
<accession>A0A3B0YSD4</accession>
<dbReference type="AlphaFoldDB" id="A0A3B0YSD4"/>
<dbReference type="SUPFAM" id="SSF82771">
    <property type="entry name" value="GIY-YIG endonuclease"/>
    <property type="match status" value="1"/>
</dbReference>
<name>A0A3B0YSD4_9ZZZZ</name>
<dbReference type="EMBL" id="UOFO01000025">
    <property type="protein sequence ID" value="VAW83788.1"/>
    <property type="molecule type" value="Genomic_DNA"/>
</dbReference>
<dbReference type="InterPro" id="IPR050190">
    <property type="entry name" value="UPF0213_domain"/>
</dbReference>
<dbReference type="CDD" id="cd10456">
    <property type="entry name" value="GIY-YIG_UPF0213"/>
    <property type="match status" value="1"/>
</dbReference>
<sequence length="87" mass="9904">MARTVSQSWWVYIVSCADTTLYTGITTNVERRVAEHNSENVLAAKYTRARQPVVLVYKEACSSRSVAARREHEIKKMRRTAKEALCG</sequence>
<evidence type="ECO:0000313" key="2">
    <source>
        <dbReference type="EMBL" id="VAW83788.1"/>
    </source>
</evidence>
<reference evidence="2" key="1">
    <citation type="submission" date="2018-06" db="EMBL/GenBank/DDBJ databases">
        <authorList>
            <person name="Zhirakovskaya E."/>
        </authorList>
    </citation>
    <scope>NUCLEOTIDE SEQUENCE</scope>
</reference>
<dbReference type="InterPro" id="IPR000305">
    <property type="entry name" value="GIY-YIG_endonuc"/>
</dbReference>
<evidence type="ECO:0000259" key="1">
    <source>
        <dbReference type="PROSITE" id="PS50164"/>
    </source>
</evidence>
<proteinExistence type="predicted"/>